<reference evidence="1 2" key="1">
    <citation type="submission" date="2019-08" db="EMBL/GenBank/DDBJ databases">
        <title>In-depth cultivation of the pig gut microbiome towards novel bacterial diversity and tailored functional studies.</title>
        <authorList>
            <person name="Wylensek D."/>
            <person name="Hitch T.C.A."/>
            <person name="Clavel T."/>
        </authorList>
    </citation>
    <scope>NUCLEOTIDE SEQUENCE [LARGE SCALE GENOMIC DNA]</scope>
    <source>
        <strain evidence="1 2">WCA-693-APC-5D-A</strain>
    </source>
</reference>
<dbReference type="RefSeq" id="WP_154407064.1">
    <property type="nucleotide sequence ID" value="NZ_VUNR01000013.1"/>
</dbReference>
<dbReference type="GeneID" id="96778831"/>
<proteinExistence type="predicted"/>
<evidence type="ECO:0000313" key="2">
    <source>
        <dbReference type="Proteomes" id="UP000433181"/>
    </source>
</evidence>
<keyword evidence="2" id="KW-1185">Reference proteome</keyword>
<protein>
    <submittedName>
        <fullName evidence="1">Uncharacterized protein</fullName>
    </submittedName>
</protein>
<organism evidence="1 2">
    <name type="scientific">Anaerovibrio slackiae</name>
    <dbReference type="NCBI Taxonomy" id="2652309"/>
    <lineage>
        <taxon>Bacteria</taxon>
        <taxon>Bacillati</taxon>
        <taxon>Bacillota</taxon>
        <taxon>Negativicutes</taxon>
        <taxon>Selenomonadales</taxon>
        <taxon>Selenomonadaceae</taxon>
        <taxon>Anaerovibrio</taxon>
    </lineage>
</organism>
<dbReference type="AlphaFoldDB" id="A0A6I2UGR8"/>
<evidence type="ECO:0000313" key="1">
    <source>
        <dbReference type="EMBL" id="MSU08899.1"/>
    </source>
</evidence>
<dbReference type="EMBL" id="VUNR01000013">
    <property type="protein sequence ID" value="MSU08899.1"/>
    <property type="molecule type" value="Genomic_DNA"/>
</dbReference>
<dbReference type="Proteomes" id="UP000433181">
    <property type="component" value="Unassembled WGS sequence"/>
</dbReference>
<gene>
    <name evidence="1" type="ORF">FYJ84_07875</name>
</gene>
<accession>A0A6I2UGR8</accession>
<sequence>MATNLNEKFVQYAQLSHFKTKQDEFNAGLYAKKADLTTVFRYKGTVDTFADLPASDQVVGDTYNVVAADVAHNVKAGDNVVWNGTDWDVLSGIFDINAAVKVQAETMTAGTKVATITIDGVPTEINVPKVTATATDTAGYKAATISVNGADVDVYVPVCTDDDIDAMFAGA</sequence>
<comment type="caution">
    <text evidence="1">The sequence shown here is derived from an EMBL/GenBank/DDBJ whole genome shotgun (WGS) entry which is preliminary data.</text>
</comment>
<name>A0A6I2UGR8_9FIRM</name>